<evidence type="ECO:0000256" key="1">
    <source>
        <dbReference type="SAM" id="Phobius"/>
    </source>
</evidence>
<keyword evidence="4" id="KW-1185">Reference proteome</keyword>
<keyword evidence="1" id="KW-1133">Transmembrane helix</keyword>
<reference evidence="3 4" key="1">
    <citation type="submission" date="2024-01" db="EMBL/GenBank/DDBJ databases">
        <authorList>
            <person name="Allen C."/>
            <person name="Tagirdzhanova G."/>
        </authorList>
    </citation>
    <scope>NUCLEOTIDE SEQUENCE [LARGE SCALE GENOMIC DNA]</scope>
    <source>
        <strain evidence="3 4">CBS 573.63</strain>
    </source>
</reference>
<comment type="caution">
    <text evidence="3">The sequence shown here is derived from an EMBL/GenBank/DDBJ whole genome shotgun (WGS) entry which is preliminary data.</text>
</comment>
<evidence type="ECO:0000313" key="3">
    <source>
        <dbReference type="EMBL" id="CAK7266612.1"/>
    </source>
</evidence>
<name>A0ABP0DHP7_9PEZI</name>
<protein>
    <submittedName>
        <fullName evidence="3">Uncharacterized protein</fullName>
    </submittedName>
</protein>
<keyword evidence="1" id="KW-0472">Membrane</keyword>
<feature type="transmembrane region" description="Helical" evidence="1">
    <location>
        <begin position="265"/>
        <end position="290"/>
    </location>
</feature>
<dbReference type="Proteomes" id="UP001642501">
    <property type="component" value="Unassembled WGS sequence"/>
</dbReference>
<proteinExistence type="predicted"/>
<feature type="chain" id="PRO_5046656798" evidence="2">
    <location>
        <begin position="17"/>
        <end position="314"/>
    </location>
</feature>
<keyword evidence="1" id="KW-0812">Transmembrane</keyword>
<feature type="signal peptide" evidence="2">
    <location>
        <begin position="1"/>
        <end position="16"/>
    </location>
</feature>
<dbReference type="EMBL" id="CAWUOM010000027">
    <property type="protein sequence ID" value="CAK7266612.1"/>
    <property type="molecule type" value="Genomic_DNA"/>
</dbReference>
<organism evidence="3 4">
    <name type="scientific">Sporothrix epigloea</name>
    <dbReference type="NCBI Taxonomy" id="1892477"/>
    <lineage>
        <taxon>Eukaryota</taxon>
        <taxon>Fungi</taxon>
        <taxon>Dikarya</taxon>
        <taxon>Ascomycota</taxon>
        <taxon>Pezizomycotina</taxon>
        <taxon>Sordariomycetes</taxon>
        <taxon>Sordariomycetidae</taxon>
        <taxon>Ophiostomatales</taxon>
        <taxon>Ophiostomataceae</taxon>
        <taxon>Sporothrix</taxon>
    </lineage>
</organism>
<sequence length="314" mass="33655">MLWKAIVVALVLATQAHVGADAVVEKQSTKAAKTTETRVTRVTTTGAAVGTSETLKTDTKINMTAWDHDATIACHAALAKLPRSSNPSGRCICYNLPMLNNSTGKFEADLRLYQLSVPWGEFEGISPEDVHVSFKYNGASVSPVSAASAANLVVRDDSSSNNATLQFLHRYLFAGQIKKEMMTTDMTIARLQTLVMPVVTLTGTDSTGSTVATNVSLNEAAFVAGVFSTSVVMSNSTRAQAAVDDVVNGLHKGTVAFVLPGVQILLFPIGLIIVSVWLAIGLAFIGFGMVERVSYRNQYRQQVIMSTKPIPNRI</sequence>
<evidence type="ECO:0000256" key="2">
    <source>
        <dbReference type="SAM" id="SignalP"/>
    </source>
</evidence>
<accession>A0ABP0DHP7</accession>
<evidence type="ECO:0000313" key="4">
    <source>
        <dbReference type="Proteomes" id="UP001642501"/>
    </source>
</evidence>
<keyword evidence="2" id="KW-0732">Signal</keyword>
<gene>
    <name evidence="3" type="ORF">SEPCBS57363_002178</name>
</gene>